<dbReference type="PRINTS" id="PR01397">
    <property type="entry name" value="DHBDHDRGNASE"/>
</dbReference>
<dbReference type="SUPFAM" id="SSF51735">
    <property type="entry name" value="NAD(P)-binding Rossmann-fold domains"/>
    <property type="match status" value="1"/>
</dbReference>
<dbReference type="PANTHER" id="PTHR42760:SF115">
    <property type="entry name" value="3-OXOACYL-[ACYL-CARRIER-PROTEIN] REDUCTASE FABG"/>
    <property type="match status" value="1"/>
</dbReference>
<evidence type="ECO:0000256" key="1">
    <source>
        <dbReference type="ARBA" id="ARBA00006484"/>
    </source>
</evidence>
<reference evidence="5 6" key="1">
    <citation type="submission" date="2021-01" db="EMBL/GenBank/DDBJ databases">
        <title>Whole genome shotgun sequence of Verrucosispora andamanensis NBRC 109075.</title>
        <authorList>
            <person name="Komaki H."/>
            <person name="Tamura T."/>
        </authorList>
    </citation>
    <scope>NUCLEOTIDE SEQUENCE [LARGE SCALE GENOMIC DNA]</scope>
    <source>
        <strain evidence="5 6">NBRC 109075</strain>
    </source>
</reference>
<dbReference type="NCBIfam" id="NF006074">
    <property type="entry name" value="PRK08220.1"/>
    <property type="match status" value="1"/>
</dbReference>
<evidence type="ECO:0000256" key="2">
    <source>
        <dbReference type="ARBA" id="ARBA00023002"/>
    </source>
</evidence>
<dbReference type="EMBL" id="BOOZ01000039">
    <property type="protein sequence ID" value="GIJ11906.1"/>
    <property type="molecule type" value="Genomic_DNA"/>
</dbReference>
<dbReference type="Gene3D" id="3.40.50.720">
    <property type="entry name" value="NAD(P)-binding Rossmann-like Domain"/>
    <property type="match status" value="1"/>
</dbReference>
<evidence type="ECO:0000256" key="3">
    <source>
        <dbReference type="NCBIfam" id="TIGR04316"/>
    </source>
</evidence>
<sequence length="270" mass="28055">MTGPEAASAGAALPGVAGRVAVVTGAARGIGAAVAAALSAEGAVVAALDRDASALREAAERLRATGGRVRPYPVDVADEDTVERVCAHAEAELGPVDVLVNVAGVLRMGEVTEMSGADWAATLATNTTGVFHMCRFAARTMRRRRRGVIVTVGSNASEIPRIGMAAYAASKAATTQFTKCLGLELARHNVRCNVVSPGSTDTQMQRALWQGQDGSAKVVAGDLESFRPGIPLGRIAEPEDVARLVVFLVSDHARHITMQNIYVDGGASLR</sequence>
<dbReference type="Proteomes" id="UP000647017">
    <property type="component" value="Unassembled WGS sequence"/>
</dbReference>
<dbReference type="NCBIfam" id="TIGR04316">
    <property type="entry name" value="dhbA_paeA"/>
    <property type="match status" value="1"/>
</dbReference>
<name>A0ABQ4I227_9ACTN</name>
<keyword evidence="6" id="KW-1185">Reference proteome</keyword>
<comment type="similarity">
    <text evidence="1">Belongs to the short-chain dehydrogenases/reductases (SDR) family.</text>
</comment>
<dbReference type="SMART" id="SM00822">
    <property type="entry name" value="PKS_KR"/>
    <property type="match status" value="1"/>
</dbReference>
<comment type="caution">
    <text evidence="5">The sequence shown here is derived from an EMBL/GenBank/DDBJ whole genome shotgun (WGS) entry which is preliminary data.</text>
</comment>
<accession>A0ABQ4I227</accession>
<evidence type="ECO:0000313" key="6">
    <source>
        <dbReference type="Proteomes" id="UP000647017"/>
    </source>
</evidence>
<dbReference type="InterPro" id="IPR036291">
    <property type="entry name" value="NAD(P)-bd_dom_sf"/>
</dbReference>
<dbReference type="Pfam" id="PF13561">
    <property type="entry name" value="adh_short_C2"/>
    <property type="match status" value="1"/>
</dbReference>
<dbReference type="InterPro" id="IPR003560">
    <property type="entry name" value="DHB_DH"/>
</dbReference>
<evidence type="ECO:0000313" key="5">
    <source>
        <dbReference type="EMBL" id="GIJ11906.1"/>
    </source>
</evidence>
<dbReference type="RefSeq" id="WP_204012697.1">
    <property type="nucleotide sequence ID" value="NZ_BOOZ01000039.1"/>
</dbReference>
<gene>
    <name evidence="5" type="primary">dhbA</name>
    <name evidence="5" type="ORF">Van01_51200</name>
</gene>
<organism evidence="5 6">
    <name type="scientific">Micromonospora andamanensis</name>
    <dbReference type="NCBI Taxonomy" id="1287068"/>
    <lineage>
        <taxon>Bacteria</taxon>
        <taxon>Bacillati</taxon>
        <taxon>Actinomycetota</taxon>
        <taxon>Actinomycetes</taxon>
        <taxon>Micromonosporales</taxon>
        <taxon>Micromonosporaceae</taxon>
        <taxon>Micromonospora</taxon>
    </lineage>
</organism>
<keyword evidence="2" id="KW-0560">Oxidoreductase</keyword>
<dbReference type="InterPro" id="IPR002347">
    <property type="entry name" value="SDR_fam"/>
</dbReference>
<proteinExistence type="inferred from homology"/>
<feature type="domain" description="Ketoreductase" evidence="4">
    <location>
        <begin position="19"/>
        <end position="189"/>
    </location>
</feature>
<protein>
    <recommendedName>
        <fullName evidence="3">2,3-dihydro-2,3-dihydroxybenzoate dehydrogenase</fullName>
        <ecNumber evidence="3">1.3.1.28</ecNumber>
    </recommendedName>
</protein>
<dbReference type="PROSITE" id="PS00061">
    <property type="entry name" value="ADH_SHORT"/>
    <property type="match status" value="1"/>
</dbReference>
<evidence type="ECO:0000259" key="4">
    <source>
        <dbReference type="SMART" id="SM00822"/>
    </source>
</evidence>
<dbReference type="PANTHER" id="PTHR42760">
    <property type="entry name" value="SHORT-CHAIN DEHYDROGENASES/REDUCTASES FAMILY MEMBER"/>
    <property type="match status" value="1"/>
</dbReference>
<dbReference type="InterPro" id="IPR020904">
    <property type="entry name" value="Sc_DH/Rdtase_CS"/>
</dbReference>
<dbReference type="InterPro" id="IPR057326">
    <property type="entry name" value="KR_dom"/>
</dbReference>
<dbReference type="PRINTS" id="PR00080">
    <property type="entry name" value="SDRFAMILY"/>
</dbReference>
<dbReference type="EC" id="1.3.1.28" evidence="3"/>